<dbReference type="PRINTS" id="PR00154">
    <property type="entry name" value="AMPBINDING"/>
</dbReference>
<organism evidence="5">
    <name type="scientific">uncultured Cytophagales bacterium</name>
    <dbReference type="NCBI Taxonomy" id="158755"/>
    <lineage>
        <taxon>Bacteria</taxon>
        <taxon>Pseudomonadati</taxon>
        <taxon>Bacteroidota</taxon>
        <taxon>Sphingobacteriia</taxon>
        <taxon>Sphingobacteriales</taxon>
        <taxon>environmental samples</taxon>
    </lineage>
</organism>
<dbReference type="Pfam" id="PF13193">
    <property type="entry name" value="AMP-binding_C"/>
    <property type="match status" value="1"/>
</dbReference>
<keyword evidence="3" id="KW-0597">Phosphoprotein</keyword>
<dbReference type="InterPro" id="IPR020802">
    <property type="entry name" value="TesA-like"/>
</dbReference>
<proteinExistence type="predicted"/>
<dbReference type="PROSITE" id="PS50075">
    <property type="entry name" value="CARRIER"/>
    <property type="match status" value="1"/>
</dbReference>
<dbReference type="InterPro" id="IPR036736">
    <property type="entry name" value="ACP-like_sf"/>
</dbReference>
<evidence type="ECO:0000313" key="5">
    <source>
        <dbReference type="EMBL" id="CAA9270830.1"/>
    </source>
</evidence>
<dbReference type="FunFam" id="1.10.1200.10:FF:000005">
    <property type="entry name" value="Nonribosomal peptide synthetase 1"/>
    <property type="match status" value="1"/>
</dbReference>
<dbReference type="CDD" id="cd05930">
    <property type="entry name" value="A_NRPS"/>
    <property type="match status" value="1"/>
</dbReference>
<dbReference type="GO" id="GO:0043041">
    <property type="term" value="P:amino acid activation for nonribosomal peptide biosynthetic process"/>
    <property type="evidence" value="ECO:0007669"/>
    <property type="project" value="TreeGrafter"/>
</dbReference>
<dbReference type="SUPFAM" id="SSF47336">
    <property type="entry name" value="ACP-like"/>
    <property type="match status" value="1"/>
</dbReference>
<dbReference type="GO" id="GO:0005829">
    <property type="term" value="C:cytosol"/>
    <property type="evidence" value="ECO:0007669"/>
    <property type="project" value="TreeGrafter"/>
</dbReference>
<keyword evidence="2" id="KW-0596">Phosphopantetheine</keyword>
<dbReference type="GO" id="GO:0009239">
    <property type="term" value="P:enterobactin biosynthetic process"/>
    <property type="evidence" value="ECO:0007669"/>
    <property type="project" value="TreeGrafter"/>
</dbReference>
<dbReference type="Pfam" id="PF00550">
    <property type="entry name" value="PP-binding"/>
    <property type="match status" value="1"/>
</dbReference>
<evidence type="ECO:0000256" key="3">
    <source>
        <dbReference type="ARBA" id="ARBA00022553"/>
    </source>
</evidence>
<dbReference type="SMART" id="SM00823">
    <property type="entry name" value="PKS_PP"/>
    <property type="match status" value="1"/>
</dbReference>
<evidence type="ECO:0000256" key="1">
    <source>
        <dbReference type="ARBA" id="ARBA00001957"/>
    </source>
</evidence>
<dbReference type="Pfam" id="PF00501">
    <property type="entry name" value="AMP-binding"/>
    <property type="match status" value="1"/>
</dbReference>
<dbReference type="InterPro" id="IPR010071">
    <property type="entry name" value="AA_adenyl_dom"/>
</dbReference>
<sequence>MKTTDGVIELLNQAKEAGVHPFLDNGKLRLKVNKDQAPHQDLLTLLRQYREEITGFLLDEADHLTEIREQAPRIAARSRAGAGDLPLSFAQERLWFIDRLEGSQAYHMPVVLRIAGNLDPRILEKAFREIINRHEVLRTTLVEKDGTPFQRVQPAGGWTLGCPAQPISGEEQERIIRERIARPFDLAKDHMLRADLFKTTGGGHLLVMVMHHVASDDWSMPIIVRELVTLYQSFRANRPSPLPPLPVQYADYAVWQRQYLSGSLLEKKLGYWERKLRGMEPLRLPADGAPGAVAPAGGNTRCTDLGPELSRRLKELSNRAGVTPFMTLLAAFKVLLYRYTDQEDICVGTPIANRAQPEITPLVGFFVNMLPVRSTVAGKQPFTALLAEVKRTVLEAYDHQDVPFEKIVERASPERSLGGTPLFGVVFAWLTSDPPGAEPPGEDEVTLSAVPFENGNPKFDLTLTVEDRPEGLQLNLECRNGFLGGGVIDRTLEHYRRLLAAVVAEPDRPVETLNLLSPAEENRLLAEFNDTAAPYPADTTVVALFERQARQWPGNVAVRDGAQSLTYGELDEKATRLARHLRDACAVQPGALIGIMTHRSSWMVVAILGVLKAGAAYVPIGMDYPPERKSFILEDAGLRLVLVESEEASLPDHPGTAVFRVDTELERLGPAASESPLAAASAGDLAYVIYTSGSTGRPKGVMVEHRSLVNLCCFHTSYYQVTRHSRGAMFAEPAFDASVWETHPYLVNGATLCPVRDNDTRHDTARLQAFILDQEITHIFLPTQVCLDFISNKRAAGKATILTGGEALVLPEKANLTLFNNYGPTETTVITTVYRVEPGETGSVPIGKPITNTRAYILGKAGGLMPQGLVGELCIAGDGVARGYLNGGGVTEEKFVQDPFMPGVMYRTGDLARWRPDGNLEYRGRLDDQVKIRGFRIEPGEIETVLSRSAGVSRCVVTAPVAASGSRQLVAYVVPAGDFDEAGIRQYLGSVLPPYMIPGVFIPLDGLPHTDSGKVDKKRLPAPGAATLPEKQYAPARNQTEQGLVEIWQEVLNAGRVGVFDNFFEVGGHSLLAAKVMARIGKVFSVRLPISALLTHPTISALAGRIAAGDGQGAPPVVAMNAEGTKPPVFCAPPGGGNVIPYYELARALGADQPLYAFQAPGADAQSAPLRSVPEMAKVYIAEMQKISPEGPYTLAGYSFGGGVIYEMALQLTRSGFGVKQLIVFDALAPDATEQPYDETLPATYTDWLLYFKDVYNLAARTPGEQVALDRHELAGKPEAEQLALFHGRLAPREAGLTPGQLKAYMDVYMTNASISYVPDTREPLDVPVVLFRGEQTLTAFTDEQVARRNEMAAGKAEREDLGWRDFTTGRVDVYPIPCNHINMMEGGTIALMIEFLNKHLN</sequence>
<dbReference type="Gene3D" id="3.40.50.1820">
    <property type="entry name" value="alpha/beta hydrolase"/>
    <property type="match status" value="1"/>
</dbReference>
<dbReference type="CDD" id="cd19531">
    <property type="entry name" value="LCL_NRPS-like"/>
    <property type="match status" value="1"/>
</dbReference>
<dbReference type="InterPro" id="IPR025110">
    <property type="entry name" value="AMP-bd_C"/>
</dbReference>
<dbReference type="SUPFAM" id="SSF56801">
    <property type="entry name" value="Acetyl-CoA synthetase-like"/>
    <property type="match status" value="1"/>
</dbReference>
<dbReference type="InterPro" id="IPR020806">
    <property type="entry name" value="PKS_PP-bd"/>
</dbReference>
<feature type="domain" description="Carrier" evidence="4">
    <location>
        <begin position="1035"/>
        <end position="1110"/>
    </location>
</feature>
<dbReference type="PANTHER" id="PTHR45527">
    <property type="entry name" value="NONRIBOSOMAL PEPTIDE SYNTHETASE"/>
    <property type="match status" value="1"/>
</dbReference>
<dbReference type="FunFam" id="3.40.50.980:FF:000001">
    <property type="entry name" value="Non-ribosomal peptide synthetase"/>
    <property type="match status" value="1"/>
</dbReference>
<dbReference type="SUPFAM" id="SSF53474">
    <property type="entry name" value="alpha/beta-Hydrolases"/>
    <property type="match status" value="1"/>
</dbReference>
<protein>
    <submittedName>
        <fullName evidence="5">Polyketide synthase modules and related proteins</fullName>
    </submittedName>
</protein>
<dbReference type="InterPro" id="IPR001242">
    <property type="entry name" value="Condensation_dom"/>
</dbReference>
<gene>
    <name evidence="5" type="ORF">AVDCRST_MAG56-3206</name>
</gene>
<dbReference type="InterPro" id="IPR001031">
    <property type="entry name" value="Thioesterase"/>
</dbReference>
<dbReference type="Gene3D" id="3.30.559.10">
    <property type="entry name" value="Chloramphenicol acetyltransferase-like domain"/>
    <property type="match status" value="1"/>
</dbReference>
<comment type="cofactor">
    <cofactor evidence="1">
        <name>pantetheine 4'-phosphate</name>
        <dbReference type="ChEBI" id="CHEBI:47942"/>
    </cofactor>
</comment>
<dbReference type="Gene3D" id="2.30.38.10">
    <property type="entry name" value="Luciferase, Domain 3"/>
    <property type="match status" value="1"/>
</dbReference>
<dbReference type="InterPro" id="IPR045851">
    <property type="entry name" value="AMP-bd_C_sf"/>
</dbReference>
<dbReference type="InterPro" id="IPR020459">
    <property type="entry name" value="AMP-binding"/>
</dbReference>
<evidence type="ECO:0000259" key="4">
    <source>
        <dbReference type="PROSITE" id="PS50075"/>
    </source>
</evidence>
<dbReference type="Gene3D" id="3.30.300.30">
    <property type="match status" value="1"/>
</dbReference>
<dbReference type="Pfam" id="PF00668">
    <property type="entry name" value="Condensation"/>
    <property type="match status" value="1"/>
</dbReference>
<dbReference type="GO" id="GO:0031177">
    <property type="term" value="F:phosphopantetheine binding"/>
    <property type="evidence" value="ECO:0007669"/>
    <property type="project" value="InterPro"/>
</dbReference>
<dbReference type="PANTHER" id="PTHR45527:SF1">
    <property type="entry name" value="FATTY ACID SYNTHASE"/>
    <property type="match status" value="1"/>
</dbReference>
<accession>A0A6J4J6L8</accession>
<dbReference type="InterPro" id="IPR029058">
    <property type="entry name" value="AB_hydrolase_fold"/>
</dbReference>
<dbReference type="EMBL" id="CADCTQ010000257">
    <property type="protein sequence ID" value="CAA9270830.1"/>
    <property type="molecule type" value="Genomic_DNA"/>
</dbReference>
<reference evidence="5" key="1">
    <citation type="submission" date="2020-02" db="EMBL/GenBank/DDBJ databases">
        <authorList>
            <person name="Meier V. D."/>
        </authorList>
    </citation>
    <scope>NUCLEOTIDE SEQUENCE</scope>
    <source>
        <strain evidence="5">AVDCRST_MAG56</strain>
    </source>
</reference>
<dbReference type="InterPro" id="IPR020845">
    <property type="entry name" value="AMP-binding_CS"/>
</dbReference>
<dbReference type="Pfam" id="PF00975">
    <property type="entry name" value="Thioesterase"/>
    <property type="match status" value="1"/>
</dbReference>
<name>A0A6J4J6L8_9SPHI</name>
<dbReference type="GO" id="GO:0047527">
    <property type="term" value="F:2,3-dihydroxybenzoate-serine ligase activity"/>
    <property type="evidence" value="ECO:0007669"/>
    <property type="project" value="TreeGrafter"/>
</dbReference>
<dbReference type="PROSITE" id="PS00455">
    <property type="entry name" value="AMP_BINDING"/>
    <property type="match status" value="1"/>
</dbReference>
<dbReference type="InterPro" id="IPR009081">
    <property type="entry name" value="PP-bd_ACP"/>
</dbReference>
<dbReference type="Gene3D" id="3.40.50.980">
    <property type="match status" value="2"/>
</dbReference>
<dbReference type="Gene3D" id="3.30.559.30">
    <property type="entry name" value="Nonribosomal peptide synthetase, condensation domain"/>
    <property type="match status" value="1"/>
</dbReference>
<dbReference type="NCBIfam" id="TIGR01733">
    <property type="entry name" value="AA-adenyl-dom"/>
    <property type="match status" value="1"/>
</dbReference>
<dbReference type="SUPFAM" id="SSF52777">
    <property type="entry name" value="CoA-dependent acyltransferases"/>
    <property type="match status" value="2"/>
</dbReference>
<dbReference type="SMART" id="SM00824">
    <property type="entry name" value="PKS_TE"/>
    <property type="match status" value="1"/>
</dbReference>
<evidence type="ECO:0000256" key="2">
    <source>
        <dbReference type="ARBA" id="ARBA00022450"/>
    </source>
</evidence>
<dbReference type="Gene3D" id="1.10.1200.10">
    <property type="entry name" value="ACP-like"/>
    <property type="match status" value="1"/>
</dbReference>
<dbReference type="GO" id="GO:0009366">
    <property type="term" value="C:enterobactin synthetase complex"/>
    <property type="evidence" value="ECO:0007669"/>
    <property type="project" value="TreeGrafter"/>
</dbReference>
<dbReference type="InterPro" id="IPR023213">
    <property type="entry name" value="CAT-like_dom_sf"/>
</dbReference>
<dbReference type="InterPro" id="IPR000873">
    <property type="entry name" value="AMP-dep_synth/lig_dom"/>
</dbReference>